<proteinExistence type="inferred from homology"/>
<feature type="transmembrane region" description="Helical" evidence="3">
    <location>
        <begin position="134"/>
        <end position="154"/>
    </location>
</feature>
<dbReference type="PANTHER" id="PTHR30413:SF10">
    <property type="entry name" value="CAPSULE POLYSACCHARIDE EXPORT INNER-MEMBRANE PROTEIN CTRC"/>
    <property type="match status" value="1"/>
</dbReference>
<dbReference type="EMBL" id="BJUZ01000005">
    <property type="protein sequence ID" value="GEK94747.1"/>
    <property type="molecule type" value="Genomic_DNA"/>
</dbReference>
<feature type="transmembrane region" description="Helical" evidence="3">
    <location>
        <begin position="81"/>
        <end position="101"/>
    </location>
</feature>
<keyword evidence="3" id="KW-1133">Transmembrane helix</keyword>
<evidence type="ECO:0000313" key="4">
    <source>
        <dbReference type="EMBL" id="GEK94747.1"/>
    </source>
</evidence>
<name>A0A511BA88_9PROT</name>
<feature type="transmembrane region" description="Helical" evidence="3">
    <location>
        <begin position="193"/>
        <end position="211"/>
    </location>
</feature>
<evidence type="ECO:0000256" key="3">
    <source>
        <dbReference type="SAM" id="Phobius"/>
    </source>
</evidence>
<evidence type="ECO:0000313" key="5">
    <source>
        <dbReference type="Proteomes" id="UP000321230"/>
    </source>
</evidence>
<protein>
    <submittedName>
        <fullName evidence="4">Sugar ABC transporter permease</fullName>
    </submittedName>
</protein>
<dbReference type="Proteomes" id="UP000321230">
    <property type="component" value="Unassembled WGS sequence"/>
</dbReference>
<dbReference type="GO" id="GO:0015920">
    <property type="term" value="P:lipopolysaccharide transport"/>
    <property type="evidence" value="ECO:0007669"/>
    <property type="project" value="TreeGrafter"/>
</dbReference>
<sequence length="276" mass="30382">MQNAALVAGVKKRMSPLGMALADLVETARLWRLGVMLGVLDIRLRYRGSALGPLWMTVTSALMVASMGIIYSTLFHMKLGAYLPFLALSLMLWQAGLSSLISESCECFVSAEESIRSVRQPFLLQAVRMLTRNAVVFGLNLIVPFVVFVIFGRWPGFDAVLALPGLLLWMLDGVAACMLLGSLCARFRDVPPIIGSLMQIVFYVTPIIWMPQQMGPNSRLLIYNPFYALLEIVRGPLLGTPPALSVWGMAIGSSLVFGLIATVVFVKVRARLVFWI</sequence>
<reference evidence="4 5" key="1">
    <citation type="submission" date="2019-07" db="EMBL/GenBank/DDBJ databases">
        <title>Whole genome shotgun sequence of Gluconobacter wancherniae NBRC 103581.</title>
        <authorList>
            <person name="Hosoyama A."/>
            <person name="Uohara A."/>
            <person name="Ohji S."/>
            <person name="Ichikawa N."/>
        </authorList>
    </citation>
    <scope>NUCLEOTIDE SEQUENCE [LARGE SCALE GENOMIC DNA]</scope>
    <source>
        <strain evidence="4 5">NBRC 103581</strain>
    </source>
</reference>
<keyword evidence="5" id="KW-1185">Reference proteome</keyword>
<evidence type="ECO:0000256" key="1">
    <source>
        <dbReference type="ARBA" id="ARBA00007783"/>
    </source>
</evidence>
<gene>
    <name evidence="4" type="primary">rfbD</name>
    <name evidence="4" type="ORF">GWA01_25170</name>
</gene>
<feature type="transmembrane region" description="Helical" evidence="3">
    <location>
        <begin position="160"/>
        <end position="181"/>
    </location>
</feature>
<comment type="similarity">
    <text evidence="1">Belongs to the ABC-2 integral membrane protein family.</text>
</comment>
<evidence type="ECO:0000256" key="2">
    <source>
        <dbReference type="ARBA" id="ARBA00022448"/>
    </source>
</evidence>
<dbReference type="AlphaFoldDB" id="A0A511BA88"/>
<feature type="transmembrane region" description="Helical" evidence="3">
    <location>
        <begin position="244"/>
        <end position="266"/>
    </location>
</feature>
<accession>A0A511BA88</accession>
<organism evidence="4 5">
    <name type="scientific">Gluconobacter wancherniae NBRC 103581</name>
    <dbReference type="NCBI Taxonomy" id="656744"/>
    <lineage>
        <taxon>Bacteria</taxon>
        <taxon>Pseudomonadati</taxon>
        <taxon>Pseudomonadota</taxon>
        <taxon>Alphaproteobacteria</taxon>
        <taxon>Acetobacterales</taxon>
        <taxon>Acetobacteraceae</taxon>
        <taxon>Gluconobacter</taxon>
    </lineage>
</organism>
<feature type="transmembrane region" description="Helical" evidence="3">
    <location>
        <begin position="54"/>
        <end position="75"/>
    </location>
</feature>
<dbReference type="PANTHER" id="PTHR30413">
    <property type="entry name" value="INNER MEMBRANE TRANSPORT PERMEASE"/>
    <property type="match status" value="1"/>
</dbReference>
<keyword evidence="3" id="KW-0472">Membrane</keyword>
<keyword evidence="3" id="KW-0812">Transmembrane</keyword>
<comment type="caution">
    <text evidence="4">The sequence shown here is derived from an EMBL/GenBank/DDBJ whole genome shotgun (WGS) entry which is preliminary data.</text>
</comment>
<keyword evidence="2" id="KW-0813">Transport</keyword>